<dbReference type="RefSeq" id="WP_116225227.1">
    <property type="nucleotide sequence ID" value="NZ_AP018437.1"/>
</dbReference>
<comment type="caution">
    <text evidence="2">The sequence shown here is derived from an EMBL/GenBank/DDBJ whole genome shotgun (WGS) entry which is preliminary data.</text>
</comment>
<dbReference type="AlphaFoldDB" id="A0A347ZNU2"/>
<sequence length="151" mass="17501">MNKSFYLEPVAVSILIFCFVVLYIVFRRRFRVFTHSAELTIPSVIAIGGAVEIPLLESYSGIRGWSLFAISDNNLYPRLTLHDHWMEYRVLATRSADYSVIESVRGVKFLFLHIARFTFRDRSLTFSARLANAETLAKLLDFFRKNSVEVR</sequence>
<keyword evidence="1" id="KW-0812">Transmembrane</keyword>
<proteinExistence type="predicted"/>
<accession>A0A347ZNU2</accession>
<evidence type="ECO:0000313" key="3">
    <source>
        <dbReference type="Proteomes" id="UP000256388"/>
    </source>
</evidence>
<reference evidence="2 3" key="1">
    <citation type="submission" date="2018-08" db="EMBL/GenBank/DDBJ databases">
        <title>Genomic Encyclopedia of Type Strains, Phase IV (KMG-IV): sequencing the most valuable type-strain genomes for metagenomic binning, comparative biology and taxonomic classification.</title>
        <authorList>
            <person name="Goeker M."/>
        </authorList>
    </citation>
    <scope>NUCLEOTIDE SEQUENCE [LARGE SCALE GENOMIC DNA]</scope>
    <source>
        <strain evidence="2 3">DSM 23923</strain>
    </source>
</reference>
<dbReference type="EMBL" id="QUMS01000002">
    <property type="protein sequence ID" value="REG08576.1"/>
    <property type="molecule type" value="Genomic_DNA"/>
</dbReference>
<organism evidence="2 3">
    <name type="scientific">Pelolinea submarina</name>
    <dbReference type="NCBI Taxonomy" id="913107"/>
    <lineage>
        <taxon>Bacteria</taxon>
        <taxon>Bacillati</taxon>
        <taxon>Chloroflexota</taxon>
        <taxon>Anaerolineae</taxon>
        <taxon>Anaerolineales</taxon>
        <taxon>Anaerolineaceae</taxon>
        <taxon>Pelolinea</taxon>
    </lineage>
</organism>
<dbReference type="Proteomes" id="UP000256388">
    <property type="component" value="Unassembled WGS sequence"/>
</dbReference>
<keyword evidence="1" id="KW-1133">Transmembrane helix</keyword>
<evidence type="ECO:0000256" key="1">
    <source>
        <dbReference type="SAM" id="Phobius"/>
    </source>
</evidence>
<evidence type="ECO:0000313" key="2">
    <source>
        <dbReference type="EMBL" id="REG08576.1"/>
    </source>
</evidence>
<name>A0A347ZNU2_9CHLR</name>
<protein>
    <submittedName>
        <fullName evidence="2">Uncharacterized protein</fullName>
    </submittedName>
</protein>
<gene>
    <name evidence="2" type="ORF">DFR64_1948</name>
</gene>
<keyword evidence="1" id="KW-0472">Membrane</keyword>
<keyword evidence="3" id="KW-1185">Reference proteome</keyword>
<feature type="transmembrane region" description="Helical" evidence="1">
    <location>
        <begin position="6"/>
        <end position="26"/>
    </location>
</feature>